<keyword evidence="2" id="KW-1185">Reference proteome</keyword>
<dbReference type="OrthoDB" id="5831635at2759"/>
<reference evidence="1 2" key="2">
    <citation type="submission" date="2018-11" db="EMBL/GenBank/DDBJ databases">
        <authorList>
            <consortium name="Pathogen Informatics"/>
        </authorList>
    </citation>
    <scope>NUCLEOTIDE SEQUENCE [LARGE SCALE GENOMIC DNA]</scope>
</reference>
<proteinExistence type="predicted"/>
<evidence type="ECO:0000313" key="1">
    <source>
        <dbReference type="EMBL" id="VDM95854.1"/>
    </source>
</evidence>
<dbReference type="STRING" id="103827.A0A0N5CKZ0"/>
<gene>
    <name evidence="1" type="ORF">TCLT_LOCUS760</name>
</gene>
<reference evidence="3" key="1">
    <citation type="submission" date="2017-02" db="UniProtKB">
        <authorList>
            <consortium name="WormBaseParasite"/>
        </authorList>
    </citation>
    <scope>IDENTIFICATION</scope>
</reference>
<dbReference type="WBParaSite" id="TCLT_0000075901-mRNA-1">
    <property type="protein sequence ID" value="TCLT_0000075901-mRNA-1"/>
    <property type="gene ID" value="TCLT_0000075901"/>
</dbReference>
<protein>
    <submittedName>
        <fullName evidence="3">E2F_CC-MB domain-containing protein</fullName>
    </submittedName>
</protein>
<dbReference type="OMA" id="HREMDHS"/>
<dbReference type="Proteomes" id="UP000276776">
    <property type="component" value="Unassembled WGS sequence"/>
</dbReference>
<evidence type="ECO:0000313" key="3">
    <source>
        <dbReference type="WBParaSite" id="TCLT_0000075901-mRNA-1"/>
    </source>
</evidence>
<dbReference type="AlphaFoldDB" id="A0A0N5CKZ0"/>
<name>A0A0N5CKZ0_THECL</name>
<dbReference type="EMBL" id="UYYF01000065">
    <property type="protein sequence ID" value="VDM95854.1"/>
    <property type="molecule type" value="Genomic_DNA"/>
</dbReference>
<organism evidence="3">
    <name type="scientific">Thelazia callipaeda</name>
    <name type="common">Oriental eyeworm</name>
    <name type="synonym">Parasitic nematode</name>
    <dbReference type="NCBI Taxonomy" id="103827"/>
    <lineage>
        <taxon>Eukaryota</taxon>
        <taxon>Metazoa</taxon>
        <taxon>Ecdysozoa</taxon>
        <taxon>Nematoda</taxon>
        <taxon>Chromadorea</taxon>
        <taxon>Rhabditida</taxon>
        <taxon>Spirurina</taxon>
        <taxon>Spiruromorpha</taxon>
        <taxon>Thelazioidea</taxon>
        <taxon>Thelaziidae</taxon>
        <taxon>Thelazia</taxon>
    </lineage>
</organism>
<evidence type="ECO:0000313" key="2">
    <source>
        <dbReference type="Proteomes" id="UP000276776"/>
    </source>
</evidence>
<sequence length="175" mass="18734">MSIPSDRHAAAVSRLQDLEEELRDAGAICPPDTAVSDVVANALATASPNSDIQIRVNSSRQVTTTKSVFETETPGMTGASAVPPLSTELDASTELKFLITDSFYFEVTDQKHESVAEGFASDDGSVVVSKKMTRIVTTTKTIPGEKNESNAGSVNPRAKPIVIAEQQHREMDHSC</sequence>
<accession>A0A0N5CKZ0</accession>